<dbReference type="PANTHER" id="PTHR10656">
    <property type="entry name" value="CELL FATE DETERMINING PROTEIN MAB21-RELATED"/>
    <property type="match status" value="1"/>
</dbReference>
<feature type="region of interest" description="Disordered" evidence="1">
    <location>
        <begin position="120"/>
        <end position="153"/>
    </location>
</feature>
<evidence type="ECO:0008006" key="5">
    <source>
        <dbReference type="Google" id="ProtNLM"/>
    </source>
</evidence>
<protein>
    <recommendedName>
        <fullName evidence="5">Inositol 1,4,5-trisphosphate receptor-interacting protein-like 1</fullName>
    </recommendedName>
</protein>
<evidence type="ECO:0000256" key="1">
    <source>
        <dbReference type="SAM" id="MobiDB-lite"/>
    </source>
</evidence>
<name>A0A8C3GJN1_CAIMO</name>
<accession>A0A8C3GJN1</accession>
<feature type="transmembrane region" description="Helical" evidence="2">
    <location>
        <begin position="21"/>
        <end position="41"/>
    </location>
</feature>
<keyword evidence="2" id="KW-0812">Transmembrane</keyword>
<sequence>MIQGNLQSVAQLEQMRWTTRPLEAVAEWIAFVLTVLGSQYMRHVNEQADMSTLERMWQREEQLRQEMARLLDETENKVVVEESTLSTVFQQWHIWAIVGALVVFCGLCWLARHRKRKSARSRKEISSSSEEEGEEDNKEKVRSGARRAFRSSTKRTFGPMQDLTNLCKKLVGDLLCVSQALCRNIFMPQLQLDTGTHSTYNGWSLQEDGLFYRVHVLLVPPPGFCFHLDLDPIGQRPARQSDIRVELKCVCSRERLLGDVKCILHHPNDKLGMYLATRLLGTLCTKFHLDMEKVTSWVQVLVKKAWVLLPMSHHCQLTVLPSSNSCKLQVTTASQQTIFIELIFVMQQAE</sequence>
<evidence type="ECO:0000256" key="2">
    <source>
        <dbReference type="SAM" id="Phobius"/>
    </source>
</evidence>
<dbReference type="Proteomes" id="UP000694556">
    <property type="component" value="Chromosome 4"/>
</dbReference>
<keyword evidence="2" id="KW-0472">Membrane</keyword>
<evidence type="ECO:0000313" key="4">
    <source>
        <dbReference type="Proteomes" id="UP000694556"/>
    </source>
</evidence>
<dbReference type="GO" id="GO:0016020">
    <property type="term" value="C:membrane"/>
    <property type="evidence" value="ECO:0007669"/>
    <property type="project" value="TreeGrafter"/>
</dbReference>
<reference evidence="3" key="3">
    <citation type="submission" date="2025-09" db="UniProtKB">
        <authorList>
            <consortium name="Ensembl"/>
        </authorList>
    </citation>
    <scope>IDENTIFICATION</scope>
</reference>
<feature type="compositionally biased region" description="Basic residues" evidence="1">
    <location>
        <begin position="143"/>
        <end position="153"/>
    </location>
</feature>
<keyword evidence="4" id="KW-1185">Reference proteome</keyword>
<feature type="transmembrane region" description="Helical" evidence="2">
    <location>
        <begin position="92"/>
        <end position="111"/>
    </location>
</feature>
<proteinExistence type="predicted"/>
<dbReference type="PANTHER" id="PTHR10656:SF40">
    <property type="entry name" value="INOSITOL 1,4,5-TRISPHOSPHATE RECEPTOR-INTERACTING PROTEIN-LIKE 1"/>
    <property type="match status" value="1"/>
</dbReference>
<organism evidence="3 4">
    <name type="scientific">Cairina moschata</name>
    <name type="common">Muscovy duck</name>
    <dbReference type="NCBI Taxonomy" id="8855"/>
    <lineage>
        <taxon>Eukaryota</taxon>
        <taxon>Metazoa</taxon>
        <taxon>Chordata</taxon>
        <taxon>Craniata</taxon>
        <taxon>Vertebrata</taxon>
        <taxon>Euteleostomi</taxon>
        <taxon>Archelosauria</taxon>
        <taxon>Archosauria</taxon>
        <taxon>Dinosauria</taxon>
        <taxon>Saurischia</taxon>
        <taxon>Theropoda</taxon>
        <taxon>Coelurosauria</taxon>
        <taxon>Aves</taxon>
        <taxon>Neognathae</taxon>
        <taxon>Galloanserae</taxon>
        <taxon>Anseriformes</taxon>
        <taxon>Anatidae</taxon>
        <taxon>Anatinae</taxon>
        <taxon>Cairina</taxon>
    </lineage>
</organism>
<keyword evidence="2" id="KW-1133">Transmembrane helix</keyword>
<dbReference type="AlphaFoldDB" id="A0A8C3GJN1"/>
<evidence type="ECO:0000313" key="3">
    <source>
        <dbReference type="Ensembl" id="ENSCMMP00000014495.1"/>
    </source>
</evidence>
<reference evidence="3" key="1">
    <citation type="submission" date="2018-09" db="EMBL/GenBank/DDBJ databases">
        <title>Common duck and Muscovy duck high density SNP chip.</title>
        <authorList>
            <person name="Vignal A."/>
            <person name="Thebault N."/>
            <person name="Warren W.C."/>
        </authorList>
    </citation>
    <scope>NUCLEOTIDE SEQUENCE [LARGE SCALE GENOMIC DNA]</scope>
</reference>
<reference evidence="3" key="2">
    <citation type="submission" date="2025-08" db="UniProtKB">
        <authorList>
            <consortium name="Ensembl"/>
        </authorList>
    </citation>
    <scope>IDENTIFICATION</scope>
</reference>
<dbReference type="Ensembl" id="ENSCMMT00000015975.1">
    <property type="protein sequence ID" value="ENSCMMP00000014495.1"/>
    <property type="gene ID" value="ENSCMMG00000009250.1"/>
</dbReference>